<evidence type="ECO:0000313" key="1">
    <source>
        <dbReference type="Proteomes" id="UP000887565"/>
    </source>
</evidence>
<keyword evidence="1" id="KW-1185">Reference proteome</keyword>
<dbReference type="AlphaFoldDB" id="A0A915KD56"/>
<sequence>MQVIMINYRRRCLREEELGRMVNKRYALEQVHRNQQLDAYRAQCMGTPEEAVLQFCWSLGRPANCGCINLIELRTWVAVGDDMLIRCRQQRLVGGPFPIMTADDNRRYSLNSSGIFIRCTNHGILVARQWCGRNFMIREVDERELHQWYEIGGMELSVYDCDPSKGPFSGYPL</sequence>
<dbReference type="Proteomes" id="UP000887565">
    <property type="component" value="Unplaced"/>
</dbReference>
<accession>A0A915KD56</accession>
<dbReference type="WBParaSite" id="nRc.2.0.1.t35854-RA">
    <property type="protein sequence ID" value="nRc.2.0.1.t35854-RA"/>
    <property type="gene ID" value="nRc.2.0.1.g35854"/>
</dbReference>
<evidence type="ECO:0000313" key="2">
    <source>
        <dbReference type="WBParaSite" id="nRc.2.0.1.t35854-RA"/>
    </source>
</evidence>
<organism evidence="1 2">
    <name type="scientific">Romanomermis culicivorax</name>
    <name type="common">Nematode worm</name>
    <dbReference type="NCBI Taxonomy" id="13658"/>
    <lineage>
        <taxon>Eukaryota</taxon>
        <taxon>Metazoa</taxon>
        <taxon>Ecdysozoa</taxon>
        <taxon>Nematoda</taxon>
        <taxon>Enoplea</taxon>
        <taxon>Dorylaimia</taxon>
        <taxon>Mermithida</taxon>
        <taxon>Mermithoidea</taxon>
        <taxon>Mermithidae</taxon>
        <taxon>Romanomermis</taxon>
    </lineage>
</organism>
<proteinExistence type="predicted"/>
<protein>
    <submittedName>
        <fullName evidence="2">Uncharacterized protein</fullName>
    </submittedName>
</protein>
<reference evidence="2" key="1">
    <citation type="submission" date="2022-11" db="UniProtKB">
        <authorList>
            <consortium name="WormBaseParasite"/>
        </authorList>
    </citation>
    <scope>IDENTIFICATION</scope>
</reference>
<name>A0A915KD56_ROMCU</name>